<dbReference type="InterPro" id="IPR036390">
    <property type="entry name" value="WH_DNA-bd_sf"/>
</dbReference>
<keyword evidence="4" id="KW-0804">Transcription</keyword>
<dbReference type="STRING" id="1387353.BSF38_03260"/>
<keyword evidence="2" id="KW-0805">Transcription regulation</keyword>
<organism evidence="6 7">
    <name type="scientific">Paludisphaera borealis</name>
    <dbReference type="NCBI Taxonomy" id="1387353"/>
    <lineage>
        <taxon>Bacteria</taxon>
        <taxon>Pseudomonadati</taxon>
        <taxon>Planctomycetota</taxon>
        <taxon>Planctomycetia</taxon>
        <taxon>Isosphaerales</taxon>
        <taxon>Isosphaeraceae</taxon>
        <taxon>Paludisphaera</taxon>
    </lineage>
</organism>
<gene>
    <name evidence="6" type="primary">srlR_1</name>
    <name evidence="6" type="ORF">BSF38_03260</name>
</gene>
<dbReference type="PANTHER" id="PTHR30363:SF4">
    <property type="entry name" value="GLYCEROL-3-PHOSPHATE REGULON REPRESSOR"/>
    <property type="match status" value="1"/>
</dbReference>
<evidence type="ECO:0000259" key="5">
    <source>
        <dbReference type="PROSITE" id="PS51000"/>
    </source>
</evidence>
<evidence type="ECO:0000313" key="6">
    <source>
        <dbReference type="EMBL" id="APW61732.1"/>
    </source>
</evidence>
<dbReference type="InterPro" id="IPR014036">
    <property type="entry name" value="DeoR-like_C"/>
</dbReference>
<dbReference type="Gene3D" id="3.40.50.1360">
    <property type="match status" value="1"/>
</dbReference>
<dbReference type="EMBL" id="CP019082">
    <property type="protein sequence ID" value="APW61732.1"/>
    <property type="molecule type" value="Genomic_DNA"/>
</dbReference>
<dbReference type="InterPro" id="IPR036388">
    <property type="entry name" value="WH-like_DNA-bd_sf"/>
</dbReference>
<dbReference type="PANTHER" id="PTHR30363">
    <property type="entry name" value="HTH-TYPE TRANSCRIPTIONAL REGULATOR SRLR-RELATED"/>
    <property type="match status" value="1"/>
</dbReference>
<evidence type="ECO:0000256" key="4">
    <source>
        <dbReference type="ARBA" id="ARBA00023163"/>
    </source>
</evidence>
<dbReference type="PROSITE" id="PS00894">
    <property type="entry name" value="HTH_DEOR_1"/>
    <property type="match status" value="1"/>
</dbReference>
<keyword evidence="3" id="KW-0238">DNA-binding</keyword>
<name>A0A1U7CS23_9BACT</name>
<keyword evidence="7" id="KW-1185">Reference proteome</keyword>
<dbReference type="InterPro" id="IPR050313">
    <property type="entry name" value="Carb_Metab_HTH_regulators"/>
</dbReference>
<dbReference type="Proteomes" id="UP000186309">
    <property type="component" value="Chromosome"/>
</dbReference>
<dbReference type="PROSITE" id="PS51000">
    <property type="entry name" value="HTH_DEOR_2"/>
    <property type="match status" value="1"/>
</dbReference>
<accession>A0A1U7CS23</accession>
<dbReference type="Pfam" id="PF08220">
    <property type="entry name" value="HTH_DeoR"/>
    <property type="match status" value="1"/>
</dbReference>
<evidence type="ECO:0000256" key="1">
    <source>
        <dbReference type="ARBA" id="ARBA00022491"/>
    </source>
</evidence>
<dbReference type="KEGG" id="pbor:BSF38_03260"/>
<keyword evidence="1" id="KW-0678">Repressor</keyword>
<dbReference type="InterPro" id="IPR001034">
    <property type="entry name" value="DeoR_HTH"/>
</dbReference>
<dbReference type="RefSeq" id="WP_076347310.1">
    <property type="nucleotide sequence ID" value="NZ_CP019082.1"/>
</dbReference>
<evidence type="ECO:0000313" key="7">
    <source>
        <dbReference type="Proteomes" id="UP000186309"/>
    </source>
</evidence>
<dbReference type="SUPFAM" id="SSF46785">
    <property type="entry name" value="Winged helix' DNA-binding domain"/>
    <property type="match status" value="1"/>
</dbReference>
<sequence>MLTAERKRLMLEVLRHEGKILASELSRRFGVSEDTVRRDLRELDRAGFLQRVHGGALPRTPTSIEHDVRQKESTDAKRRIGAAAARLLRHGDLVVLDAGTTPFAVLDRIDPDLPLTIVTHSLTAAAALAEMPKVEGVIVGGRLFKSARAAVGVATVDAYRLLRPDICILGAAGVHPEAGVTGFDGEEAEVKRAMAAHATRVVVLAASEKLGTVAPHLITPAGRLTHLITDTAASENILQPFRDLGVDVITA</sequence>
<dbReference type="GO" id="GO:0003700">
    <property type="term" value="F:DNA-binding transcription factor activity"/>
    <property type="evidence" value="ECO:0007669"/>
    <property type="project" value="InterPro"/>
</dbReference>
<dbReference type="GO" id="GO:0003677">
    <property type="term" value="F:DNA binding"/>
    <property type="evidence" value="ECO:0007669"/>
    <property type="project" value="UniProtKB-KW"/>
</dbReference>
<dbReference type="SMART" id="SM00420">
    <property type="entry name" value="HTH_DEOR"/>
    <property type="match status" value="1"/>
</dbReference>
<dbReference type="Gene3D" id="1.10.10.10">
    <property type="entry name" value="Winged helix-like DNA-binding domain superfamily/Winged helix DNA-binding domain"/>
    <property type="match status" value="1"/>
</dbReference>
<proteinExistence type="predicted"/>
<protein>
    <submittedName>
        <fullName evidence="6">Glucitol operon repressor</fullName>
    </submittedName>
</protein>
<feature type="domain" description="HTH deoR-type" evidence="5">
    <location>
        <begin position="3"/>
        <end position="58"/>
    </location>
</feature>
<evidence type="ECO:0000256" key="3">
    <source>
        <dbReference type="ARBA" id="ARBA00023125"/>
    </source>
</evidence>
<dbReference type="InterPro" id="IPR037171">
    <property type="entry name" value="NagB/RpiA_transferase-like"/>
</dbReference>
<dbReference type="Pfam" id="PF00455">
    <property type="entry name" value="DeoRC"/>
    <property type="match status" value="1"/>
</dbReference>
<dbReference type="InterPro" id="IPR018356">
    <property type="entry name" value="Tscrpt_reg_HTH_DeoR_CS"/>
</dbReference>
<dbReference type="AlphaFoldDB" id="A0A1U7CS23"/>
<dbReference type="SUPFAM" id="SSF100950">
    <property type="entry name" value="NagB/RpiA/CoA transferase-like"/>
    <property type="match status" value="1"/>
</dbReference>
<evidence type="ECO:0000256" key="2">
    <source>
        <dbReference type="ARBA" id="ARBA00023015"/>
    </source>
</evidence>
<reference evidence="7" key="1">
    <citation type="submission" date="2016-12" db="EMBL/GenBank/DDBJ databases">
        <title>Comparative genomics of four Isosphaeraceae planctomycetes: a common pool of plasmids and glycoside hydrolase genes.</title>
        <authorList>
            <person name="Ivanova A."/>
        </authorList>
    </citation>
    <scope>NUCLEOTIDE SEQUENCE [LARGE SCALE GENOMIC DNA]</scope>
    <source>
        <strain evidence="7">PX4</strain>
    </source>
</reference>
<dbReference type="SMART" id="SM01134">
    <property type="entry name" value="DeoRC"/>
    <property type="match status" value="1"/>
</dbReference>
<dbReference type="PRINTS" id="PR00037">
    <property type="entry name" value="HTHLACR"/>
</dbReference>